<dbReference type="GO" id="GO:0004252">
    <property type="term" value="F:serine-type endopeptidase activity"/>
    <property type="evidence" value="ECO:0007669"/>
    <property type="project" value="InterPro"/>
</dbReference>
<feature type="domain" description="Peptidase S26" evidence="1">
    <location>
        <begin position="31"/>
        <end position="164"/>
    </location>
</feature>
<evidence type="ECO:0000313" key="3">
    <source>
        <dbReference type="Proteomes" id="UP000193083"/>
    </source>
</evidence>
<dbReference type="InterPro" id="IPR019533">
    <property type="entry name" value="Peptidase_S26"/>
</dbReference>
<name>A0A1X7MXS9_9HYPH</name>
<accession>A0A1X7MXS9</accession>
<dbReference type="OrthoDB" id="5360818at2"/>
<dbReference type="RefSeq" id="WP_085463083.1">
    <property type="nucleotide sequence ID" value="NZ_FXBL01000004.1"/>
</dbReference>
<dbReference type="Pfam" id="PF10502">
    <property type="entry name" value="Peptidase_S26"/>
    <property type="match status" value="1"/>
</dbReference>
<dbReference type="AlphaFoldDB" id="A0A1X7MXS9"/>
<evidence type="ECO:0000259" key="1">
    <source>
        <dbReference type="Pfam" id="PF10502"/>
    </source>
</evidence>
<organism evidence="2 3">
    <name type="scientific">Mesorhizobium australicum</name>
    <dbReference type="NCBI Taxonomy" id="536018"/>
    <lineage>
        <taxon>Bacteria</taxon>
        <taxon>Pseudomonadati</taxon>
        <taxon>Pseudomonadota</taxon>
        <taxon>Alphaproteobacteria</taxon>
        <taxon>Hyphomicrobiales</taxon>
        <taxon>Phyllobacteriaceae</taxon>
        <taxon>Mesorhizobium</taxon>
    </lineage>
</organism>
<protein>
    <submittedName>
        <fullName evidence="2">Conjugation peptidase TraF. Serine peptidase. MEROPS family S26C</fullName>
    </submittedName>
</protein>
<dbReference type="Proteomes" id="UP000193083">
    <property type="component" value="Unassembled WGS sequence"/>
</dbReference>
<keyword evidence="3" id="KW-1185">Reference proteome</keyword>
<evidence type="ECO:0000313" key="2">
    <source>
        <dbReference type="EMBL" id="SMH29692.1"/>
    </source>
</evidence>
<sequence>MSRAAVTFAMLVSCALVAEPPWRDRGPTFLWNASPSVPIGLYRLTAVSSVEAPDLVVVEPPEPLAGFLAERGYLPRGVPLLKRVLAVAGDTVCRHGSTVVAFDHAYGEAREHDSQGRPLPVWQGCRTLADGEVFLMNWDAADSLDGRYFGPLPVNSVTARALPIWTDADGDGRFHWHVGDQHDEP</sequence>
<dbReference type="Gene3D" id="2.10.109.10">
    <property type="entry name" value="Umud Fragment, subunit A"/>
    <property type="match status" value="1"/>
</dbReference>
<dbReference type="EMBL" id="FXBL01000004">
    <property type="protein sequence ID" value="SMH29692.1"/>
    <property type="molecule type" value="Genomic_DNA"/>
</dbReference>
<gene>
    <name evidence="2" type="ORF">SAMN02982922_0933</name>
</gene>
<reference evidence="2 3" key="1">
    <citation type="submission" date="2017-04" db="EMBL/GenBank/DDBJ databases">
        <authorList>
            <person name="Afonso C.L."/>
            <person name="Miller P.J."/>
            <person name="Scott M.A."/>
            <person name="Spackman E."/>
            <person name="Goraichik I."/>
            <person name="Dimitrov K.M."/>
            <person name="Suarez D.L."/>
            <person name="Swayne D.E."/>
        </authorList>
    </citation>
    <scope>NUCLEOTIDE SEQUENCE [LARGE SCALE GENOMIC DNA]</scope>
    <source>
        <strain evidence="2 3">B5P</strain>
    </source>
</reference>
<dbReference type="SUPFAM" id="SSF51306">
    <property type="entry name" value="LexA/Signal peptidase"/>
    <property type="match status" value="1"/>
</dbReference>
<dbReference type="InterPro" id="IPR036286">
    <property type="entry name" value="LexA/Signal_pep-like_sf"/>
</dbReference>
<proteinExistence type="predicted"/>
<dbReference type="GO" id="GO:0006465">
    <property type="term" value="P:signal peptide processing"/>
    <property type="evidence" value="ECO:0007669"/>
    <property type="project" value="InterPro"/>
</dbReference>